<name>A0A1H7MT07_9BURK</name>
<dbReference type="PROSITE" id="PS00894">
    <property type="entry name" value="HTH_DEOR_1"/>
    <property type="match status" value="1"/>
</dbReference>
<dbReference type="EMBL" id="FOAJ01000005">
    <property type="protein sequence ID" value="SEL14231.1"/>
    <property type="molecule type" value="Genomic_DNA"/>
</dbReference>
<sequence length="256" mass="27164">MLAEERYRRIRALLRDHGTVSVEHMTEKLGVSRETIRRDLVELDTLGEIRRVHGGAMLAESEPPINVRAGIRVKEKRAVARGALTHVRSGQTLFIDAGTTTAILADALTTLDGLHVITNSVAVASKLADIRAARAGTHDVHLVGGTFNASVGATYGGAAISEVYRFHADLALLSPVGVDAAHGATSFFPEEAEMADAMSRNAKQTVILADYSKIGVLSRVVSCPPQRISVLVTNARASKIPGAGELCSAFGAVDYV</sequence>
<accession>A0A1H7MT07</accession>
<dbReference type="PANTHER" id="PTHR30363">
    <property type="entry name" value="HTH-TYPE TRANSCRIPTIONAL REGULATOR SRLR-RELATED"/>
    <property type="match status" value="1"/>
</dbReference>
<keyword evidence="1" id="KW-0805">Transcription regulation</keyword>
<dbReference type="InterPro" id="IPR018356">
    <property type="entry name" value="Tscrpt_reg_HTH_DeoR_CS"/>
</dbReference>
<protein>
    <submittedName>
        <fullName evidence="5">DNA-binding transcriptional regulator of sugar metabolism, DeoR/GlpR family</fullName>
    </submittedName>
</protein>
<keyword evidence="2 5" id="KW-0238">DNA-binding</keyword>
<feature type="domain" description="HTH deoR-type" evidence="4">
    <location>
        <begin position="3"/>
        <end position="58"/>
    </location>
</feature>
<evidence type="ECO:0000259" key="4">
    <source>
        <dbReference type="PROSITE" id="PS51000"/>
    </source>
</evidence>
<evidence type="ECO:0000313" key="6">
    <source>
        <dbReference type="Proteomes" id="UP000199120"/>
    </source>
</evidence>
<dbReference type="InterPro" id="IPR037171">
    <property type="entry name" value="NagB/RpiA_transferase-like"/>
</dbReference>
<dbReference type="PRINTS" id="PR00037">
    <property type="entry name" value="HTHLACR"/>
</dbReference>
<dbReference type="RefSeq" id="WP_090543407.1">
    <property type="nucleotide sequence ID" value="NZ_FNSR01000001.1"/>
</dbReference>
<dbReference type="InterPro" id="IPR001034">
    <property type="entry name" value="DeoR_HTH"/>
</dbReference>
<dbReference type="Gene3D" id="3.40.50.1360">
    <property type="match status" value="1"/>
</dbReference>
<evidence type="ECO:0000313" key="5">
    <source>
        <dbReference type="EMBL" id="SEL14231.1"/>
    </source>
</evidence>
<dbReference type="GO" id="GO:0003700">
    <property type="term" value="F:DNA-binding transcription factor activity"/>
    <property type="evidence" value="ECO:0007669"/>
    <property type="project" value="InterPro"/>
</dbReference>
<dbReference type="SUPFAM" id="SSF46785">
    <property type="entry name" value="Winged helix' DNA-binding domain"/>
    <property type="match status" value="1"/>
</dbReference>
<gene>
    <name evidence="5" type="ORF">SAMN05192542_105157</name>
</gene>
<dbReference type="InterPro" id="IPR014036">
    <property type="entry name" value="DeoR-like_C"/>
</dbReference>
<dbReference type="PANTHER" id="PTHR30363:SF44">
    <property type="entry name" value="AGA OPERON TRANSCRIPTIONAL REPRESSOR-RELATED"/>
    <property type="match status" value="1"/>
</dbReference>
<proteinExistence type="predicted"/>
<dbReference type="STRING" id="416943.SAMN05445871_1383"/>
<dbReference type="InterPro" id="IPR036390">
    <property type="entry name" value="WH_DNA-bd_sf"/>
</dbReference>
<dbReference type="Proteomes" id="UP000199120">
    <property type="component" value="Unassembled WGS sequence"/>
</dbReference>
<dbReference type="OrthoDB" id="9814815at2"/>
<reference evidence="6" key="1">
    <citation type="submission" date="2016-10" db="EMBL/GenBank/DDBJ databases">
        <authorList>
            <person name="Varghese N."/>
            <person name="Submissions S."/>
        </authorList>
    </citation>
    <scope>NUCLEOTIDE SEQUENCE [LARGE SCALE GENOMIC DNA]</scope>
    <source>
        <strain evidence="6">LMG 26416</strain>
    </source>
</reference>
<dbReference type="GO" id="GO:0003677">
    <property type="term" value="F:DNA binding"/>
    <property type="evidence" value="ECO:0007669"/>
    <property type="project" value="UniProtKB-KW"/>
</dbReference>
<organism evidence="5 6">
    <name type="scientific">Paraburkholderia caballeronis</name>
    <dbReference type="NCBI Taxonomy" id="416943"/>
    <lineage>
        <taxon>Bacteria</taxon>
        <taxon>Pseudomonadati</taxon>
        <taxon>Pseudomonadota</taxon>
        <taxon>Betaproteobacteria</taxon>
        <taxon>Burkholderiales</taxon>
        <taxon>Burkholderiaceae</taxon>
        <taxon>Paraburkholderia</taxon>
    </lineage>
</organism>
<dbReference type="Pfam" id="PF08220">
    <property type="entry name" value="HTH_DeoR"/>
    <property type="match status" value="1"/>
</dbReference>
<dbReference type="AlphaFoldDB" id="A0A1H7MT07"/>
<keyword evidence="3" id="KW-0804">Transcription</keyword>
<dbReference type="InterPro" id="IPR036388">
    <property type="entry name" value="WH-like_DNA-bd_sf"/>
</dbReference>
<dbReference type="SMART" id="SM01134">
    <property type="entry name" value="DeoRC"/>
    <property type="match status" value="1"/>
</dbReference>
<dbReference type="SMART" id="SM00420">
    <property type="entry name" value="HTH_DEOR"/>
    <property type="match status" value="1"/>
</dbReference>
<dbReference type="SUPFAM" id="SSF100950">
    <property type="entry name" value="NagB/RpiA/CoA transferase-like"/>
    <property type="match status" value="1"/>
</dbReference>
<dbReference type="InterPro" id="IPR050313">
    <property type="entry name" value="Carb_Metab_HTH_regulators"/>
</dbReference>
<dbReference type="Gene3D" id="1.10.10.10">
    <property type="entry name" value="Winged helix-like DNA-binding domain superfamily/Winged helix DNA-binding domain"/>
    <property type="match status" value="1"/>
</dbReference>
<dbReference type="PROSITE" id="PS51000">
    <property type="entry name" value="HTH_DEOR_2"/>
    <property type="match status" value="1"/>
</dbReference>
<evidence type="ECO:0000256" key="1">
    <source>
        <dbReference type="ARBA" id="ARBA00023015"/>
    </source>
</evidence>
<evidence type="ECO:0000256" key="3">
    <source>
        <dbReference type="ARBA" id="ARBA00023163"/>
    </source>
</evidence>
<evidence type="ECO:0000256" key="2">
    <source>
        <dbReference type="ARBA" id="ARBA00023125"/>
    </source>
</evidence>
<dbReference type="Pfam" id="PF00455">
    <property type="entry name" value="DeoRC"/>
    <property type="match status" value="1"/>
</dbReference>
<keyword evidence="6" id="KW-1185">Reference proteome</keyword>